<dbReference type="OrthoDB" id="6252479at2759"/>
<feature type="domain" description="Cadherin" evidence="13">
    <location>
        <begin position="10"/>
        <end position="98"/>
    </location>
</feature>
<feature type="domain" description="Cadherin" evidence="13">
    <location>
        <begin position="3001"/>
        <end position="3100"/>
    </location>
</feature>
<gene>
    <name evidence="14" type="ORF">FKW44_015183</name>
</gene>
<keyword evidence="11" id="KW-0325">Glycoprotein</keyword>
<evidence type="ECO:0000256" key="9">
    <source>
        <dbReference type="ARBA" id="ARBA00023136"/>
    </source>
</evidence>
<feature type="domain" description="Cadherin" evidence="13">
    <location>
        <begin position="1858"/>
        <end position="1953"/>
    </location>
</feature>
<feature type="domain" description="Cadherin" evidence="13">
    <location>
        <begin position="2472"/>
        <end position="2576"/>
    </location>
</feature>
<dbReference type="GO" id="GO:0048589">
    <property type="term" value="P:developmental growth"/>
    <property type="evidence" value="ECO:0007669"/>
    <property type="project" value="UniProtKB-ARBA"/>
</dbReference>
<keyword evidence="15" id="KW-1185">Reference proteome</keyword>
<evidence type="ECO:0000256" key="12">
    <source>
        <dbReference type="PROSITE-ProRule" id="PRU00043"/>
    </source>
</evidence>
<keyword evidence="4" id="KW-0732">Signal</keyword>
<feature type="non-terminal residue" evidence="14">
    <location>
        <position position="1"/>
    </location>
</feature>
<dbReference type="Proteomes" id="UP000595437">
    <property type="component" value="Chromosome 10"/>
</dbReference>
<evidence type="ECO:0000256" key="8">
    <source>
        <dbReference type="ARBA" id="ARBA00022989"/>
    </source>
</evidence>
<feature type="domain" description="Cadherin" evidence="13">
    <location>
        <begin position="1443"/>
        <end position="1548"/>
    </location>
</feature>
<feature type="domain" description="Cadherin" evidence="13">
    <location>
        <begin position="1352"/>
        <end position="1442"/>
    </location>
</feature>
<feature type="domain" description="Cadherin" evidence="13">
    <location>
        <begin position="2264"/>
        <end position="2366"/>
    </location>
</feature>
<feature type="domain" description="Cadherin" evidence="13">
    <location>
        <begin position="1645"/>
        <end position="1742"/>
    </location>
</feature>
<proteinExistence type="predicted"/>
<dbReference type="FunFam" id="2.60.40.60:FF:000106">
    <property type="entry name" value="FAT atypical cadherin 4"/>
    <property type="match status" value="1"/>
</dbReference>
<keyword evidence="3" id="KW-0812">Transmembrane</keyword>
<reference evidence="15" key="1">
    <citation type="submission" date="2021-01" db="EMBL/GenBank/DDBJ databases">
        <title>Caligus Genome Assembly.</title>
        <authorList>
            <person name="Gallardo-Escarate C."/>
        </authorList>
    </citation>
    <scope>NUCLEOTIDE SEQUENCE [LARGE SCALE GENOMIC DNA]</scope>
</reference>
<keyword evidence="7" id="KW-0130">Cell adhesion</keyword>
<keyword evidence="2" id="KW-0245">EGF-like domain</keyword>
<accession>A0A7T8H093</accession>
<dbReference type="PANTHER" id="PTHR24025:SF23">
    <property type="entry name" value="NEURAL-CADHERIN"/>
    <property type="match status" value="1"/>
</dbReference>
<keyword evidence="5" id="KW-0677">Repeat</keyword>
<feature type="domain" description="Cadherin" evidence="13">
    <location>
        <begin position="1954"/>
        <end position="2085"/>
    </location>
</feature>
<dbReference type="EMBL" id="CP045899">
    <property type="protein sequence ID" value="QQP40957.1"/>
    <property type="molecule type" value="Genomic_DNA"/>
</dbReference>
<keyword evidence="8" id="KW-1133">Transmembrane helix</keyword>
<sequence length="3508" mass="388844">AVIGTKKLLDPATTPKGSPEIISYDILNDYSGSFRLQEARSSAGDRINYLYLETTKKLDREKTSSYDFNVSAETSSGIRGFLDLRVNLLDINDNPPVFERSEYSLSVNESISIGSELLRVKALDIDADKNVWPPLFPGSGLRLLSTSKGLSCSSRESCDLPCLESKVCNILLYAKDSGSPQQSSQTVVKIRLIHSANDHTPKISFRYLPNQALPYARVDARAPTNTSVAAITVTDQDQGRHGETLLEFISGNERGFFNLESYGGSLYVVRVSERANLAERPIKTYNLTVRASDKGMPPKYSLKSLVIKVNEVNDHEPEFSSSAYEASIQEDVPQGSSIIILSATDKDSEVIHYSFSEENEWFTIHPTSGLVTTKRSLDRETNSEFKLIVLARDGGLAYKETSAGLNIFITDVNDNVPRFRSSEFLGNVSENVPSGTFILKVGARDEDEDLNGRVNYQLRGTNAFTINIENGDIFSKDILDAEVKKLHHFHVIATDEGSPLPLSSSASVQIRVLNLNDNDPSFYPLSYLFPLDETNIELQMRISHIPGKATALQDLLWTLPGLNQKDWTSNPRPSFKTYRVMVSDSDGRKSQQPAIVHFSNKRLQLEKVASLQSYQFQFLEDSDLSERNEIREVGRVEAKSPETLFAITDGDPEQVFHIDPSSGVITAIKKVDREEKSVYVLKVLMESGDLYGYVEVMIHIDDINDNAPQIVEDVPIRASLDRRSPIGHYIHRIKVIDKDAGDNGKLFFELRSGSYDGLFIMDPHSGILKLNKTLSSRDKEFKDIKVFITDLGSPRNVIFVDLGVVVMESNDHAPIFDFNHYEISVSESTLVNTRILSLRALDLDQGNTITYSIVDGNHYKFGIFPDGELYLKDSLDREDVAYYSVTVKALDNDSEPRSSSATVVIYVTDENDNSPVFEQSNYVYYLHENEDDETVVGRVTASDKDIERNAELEYKFVSAPPEYFKIESTSGFISSSKQIDRELLIKSTGQDFFQFDIQVWDNGVTRLSDTTSVSVIIIDRNDNSPVFSENIYEARVSESAKIGVEILRVHAEDIDKNENGMVIYSLIGSDKELFDIDSRSGSIGLIGALDREFKNKHVLEILASDQGNPSLSTTATVHIEVIDENDNAPIFPQRNTTLSLSESTKIGEEVHIFHAIDSDSGDNARIKYTLNGGNHRNVFHLDTYSGILTLGGELDYEYRKEYRLVIEASDYGNPSKSGVTSVLINILDENDNAPSFPSTTILIPVKEGISIGSQIHKIEATDPDSGENGKFTFAFSPPSSTFQIHPNTGVITTKAELDREQVETYSLIVTATDLGDPSHTSKKRVTIKLDDINDNAPEIISLNTALLTASKSRPGGLLLQVRAEDRDAALNGLITYELEEKSDYLSLERHTGKLILDQAFPQGMRDTYLRVLARDEAVRSSRKSSTGTIAIIVGRDNPGPSFEQEVYKASIQENSPPGTPIGTVALSSQSEGKVEYFVVESESVKGRERDLITVDKKTGQVRTTRQLDREAEGDIIKLSIVGLIGNELMSRCRMEVTLIDENDSPPEFEEDTDIIISEEFIAGHDLGFVRAIDPDKDSHVTYKLNEIAQDFISIHADTGRLSLRKSIDREKLSELEVVVTATDGQHTSEWKKQIQDVNDNPPVFMKAHFSFDILESSERGAIIGRIEALDFDEGKNGNIVYRLISEWGSSTFSLDPTSGLDHEEIQHYILEVSASDGGDPMLTSTVTVYVNVKDVNDNAPEIESVLYEVNIKEDSPIGSSVVKIIASDKDSRQNTDIHFSIEDTVQETFKVSENGTIMTRTLLDREQTPFYTFTIRVRDSPNLGMTATTVVQITVLDVNDEAPRFKNLEREGLISGYVLENSPLNTPIITLQTQDRDEGKNSEIRYYLDDSHFGKFSVGRIDGVLRTGVPLDREKQDSYMLSLTAVDGGIPSLSSKVDVLIHVEDVNDNSPIFSPKQYSTSVMENASVGMELVSTFANDEDSGAYGRLRYSIISGDSSGDFAIGEYSGIISVDKKLDYERKNSYELTIQAEDGGDSGDTANYPGYERQCSPLLALPVRDTDNRKCQYLSTSHFKLKAKDKDDPPFNEIEYNLRNNHNGLFSIDSTSGEIFVTRVVDRETDDPTMILELIATDSGSPRLTGTGTLSVMIEDVNDNPPEFENGVYVFKTKENQASGTVVAQLTALDRDVGLNAKVLYTIKDSSGAFEIDAHDGTIRTKSVLDRERVSEYNFHVTATDSSPFIALNSRAKVTVKIEDVNDNKPIIHIGNTTDFYIPPDIVSGSFVLGVFASDADERSNGKLSYRIVGKDGKYFNINRYNGVVTASKNFKPKFSYELTVVASDNGPPLQRLTSSEKMSIYLAEDLSAPSFNNKEEASLEIAEDTAVGSIIFSVNASPSNGESESVRYGIAGGNVDFVFGVNETTGDIFIHSGLDYESVKSYSLWIKSFYATRPLFFNAYKIEITITDTNDNAPEFDSLLNKVTVPEGIFPPFDVVELNAVDRDTGLNGEVYYSLEKTSNLSLFMIDSFTGTISCGRELDREDNDRYALKVIASDKGTPSLSSTATVLLTIEDVNDNAPKFNRLYSVNLTENIRPGTVILTVETNDKDSPQNSNVSYSFITNPEEIFHIDPISGEISVIGSIDRELQDEFALRVQATDGAWKLETIVTVSIQDENDNVPIFDQDVYNFIYPQNINRTLKEEMDENHFVGKVHALDRDASGVNSVLSYSLAYVSDYFAIESGSGKISTKKLLDYKGSNDGYVADNSYKIRVLATDAGTPPMSSECQVVITLLDENNHAPKFNSKRSDPIAIPVNIPTGSIIYKLKADDMDSSPKLNYEIVNDISSVFTLDSTSGEIKINSEGLVIGNEYNLRISVDDGRDLKDYQDLKFVITGDNLYSPEFQSPATRIYIREDESVGNTIVTLTAKDSDQGVNGMIHYAIIKGDPENTFSIDPSDGKIVVRKALDYEKIPVYNILVQATDMGFNSKSATASVKIILHDVDDNRIYFEKTLYNAYLRENSSPGTIVTQISAIDQDSPKHSLIKYSISSLNHNFEIDPNSGIVKSKTTFDFEEIPYEEFEVSANSSNYIARAILRVNIQGENEYYPRFKQPVFQFAISETSQLGNSIGQVEAEDYDAGDDGVIYYYFVGASNAAGFQIESDSGVITVQKKLDRESQIAIILGNDTDEAQVIIQVQDGNDPPVFSKELYSAEVSEDADPGTRVLSVSAVDKDVKPQNSHFSYSLLGTSPFSIGSSSGVITVAGALDRETSSLYNLTVQAVDNGSPPATGSTIVRIFITDVNDSPPVLDEQIGHIKENSPPNSFVMQLSASDPDLPPNSGPFRFILRENQFITLESNTGIIRTKRVMDREVESSITAYVEVQDSGRPPLSAEYKIEIQIGDENDNPSKPRNLDIIVTSYEGTFPGGIIAQVRPSDPDIVGDYRCKLLQGPDKIFHLNDNCNVSAGRIQNGREYELVIQTNDGKHSNVQVHANLIFQSFSSRAVEESVVVRFYNRSSSN</sequence>
<feature type="domain" description="Cadherin" evidence="13">
    <location>
        <begin position="1548"/>
        <end position="1644"/>
    </location>
</feature>
<feature type="domain" description="Cadherin" evidence="13">
    <location>
        <begin position="1743"/>
        <end position="1845"/>
    </location>
</feature>
<dbReference type="SMART" id="SM00112">
    <property type="entry name" value="CA"/>
    <property type="match status" value="31"/>
</dbReference>
<evidence type="ECO:0000256" key="5">
    <source>
        <dbReference type="ARBA" id="ARBA00022737"/>
    </source>
</evidence>
<feature type="domain" description="Cadherin" evidence="13">
    <location>
        <begin position="2159"/>
        <end position="2262"/>
    </location>
</feature>
<keyword evidence="6 12" id="KW-0106">Calcium</keyword>
<feature type="domain" description="Cadherin" evidence="13">
    <location>
        <begin position="210"/>
        <end position="319"/>
    </location>
</feature>
<feature type="domain" description="Cadherin" evidence="13">
    <location>
        <begin position="918"/>
        <end position="1027"/>
    </location>
</feature>
<feature type="non-terminal residue" evidence="14">
    <location>
        <position position="3508"/>
    </location>
</feature>
<name>A0A7T8H093_CALRO</name>
<feature type="domain" description="Cadherin" evidence="13">
    <location>
        <begin position="817"/>
        <end position="917"/>
    </location>
</feature>
<feature type="domain" description="Cadherin" evidence="13">
    <location>
        <begin position="2685"/>
        <end position="2795"/>
    </location>
</feature>
<dbReference type="InterPro" id="IPR015919">
    <property type="entry name" value="Cadherin-like_sf"/>
</dbReference>
<feature type="domain" description="Cadherin" evidence="13">
    <location>
        <begin position="2896"/>
        <end position="3000"/>
    </location>
</feature>
<evidence type="ECO:0000256" key="3">
    <source>
        <dbReference type="ARBA" id="ARBA00022692"/>
    </source>
</evidence>
<keyword evidence="10" id="KW-1015">Disulfide bond</keyword>
<feature type="domain" description="Cadherin" evidence="13">
    <location>
        <begin position="1028"/>
        <end position="1131"/>
    </location>
</feature>
<feature type="domain" description="Cadherin" evidence="13">
    <location>
        <begin position="3305"/>
        <end position="3401"/>
    </location>
</feature>
<feature type="domain" description="Cadherin" evidence="13">
    <location>
        <begin position="712"/>
        <end position="816"/>
    </location>
</feature>
<dbReference type="FunFam" id="2.60.40.60:FF:000033">
    <property type="entry name" value="FAT atypical cadherin 1"/>
    <property type="match status" value="1"/>
</dbReference>
<dbReference type="GO" id="GO:0048513">
    <property type="term" value="P:animal organ development"/>
    <property type="evidence" value="ECO:0007669"/>
    <property type="project" value="UniProtKB-ARBA"/>
</dbReference>
<feature type="domain" description="Cadherin" evidence="13">
    <location>
        <begin position="2576"/>
        <end position="2676"/>
    </location>
</feature>
<dbReference type="FunFam" id="2.60.40.60:FF:000020">
    <property type="entry name" value="Dachsous cadherin-related 1b"/>
    <property type="match status" value="6"/>
</dbReference>
<feature type="domain" description="Cadherin" evidence="13">
    <location>
        <begin position="320"/>
        <end position="419"/>
    </location>
</feature>
<feature type="domain" description="Cadherin" evidence="13">
    <location>
        <begin position="621"/>
        <end position="710"/>
    </location>
</feature>
<dbReference type="GO" id="GO:0005911">
    <property type="term" value="C:cell-cell junction"/>
    <property type="evidence" value="ECO:0007669"/>
    <property type="project" value="TreeGrafter"/>
</dbReference>
<dbReference type="GO" id="GO:0090251">
    <property type="term" value="P:protein localization involved in establishment of planar polarity"/>
    <property type="evidence" value="ECO:0007669"/>
    <property type="project" value="UniProtKB-ARBA"/>
</dbReference>
<dbReference type="InterPro" id="IPR050971">
    <property type="entry name" value="Cadherin-domain_protein"/>
</dbReference>
<dbReference type="FunFam" id="2.60.40.60:FF:000181">
    <property type="entry name" value="Predicted protein"/>
    <property type="match status" value="1"/>
</dbReference>
<feature type="domain" description="Cadherin" evidence="13">
    <location>
        <begin position="1132"/>
        <end position="1236"/>
    </location>
</feature>
<evidence type="ECO:0000256" key="1">
    <source>
        <dbReference type="ARBA" id="ARBA00004167"/>
    </source>
</evidence>
<feature type="domain" description="Cadherin" evidence="13">
    <location>
        <begin position="1237"/>
        <end position="1339"/>
    </location>
</feature>
<dbReference type="Pfam" id="PF00028">
    <property type="entry name" value="Cadherin"/>
    <property type="match status" value="27"/>
</dbReference>
<feature type="domain" description="Cadherin" evidence="13">
    <location>
        <begin position="420"/>
        <end position="522"/>
    </location>
</feature>
<dbReference type="FunFam" id="2.60.40.60:FF:000039">
    <property type="entry name" value="FAT atypical cadherin 3"/>
    <property type="match status" value="1"/>
</dbReference>
<dbReference type="Gene3D" id="2.60.40.60">
    <property type="entry name" value="Cadherins"/>
    <property type="match status" value="32"/>
</dbReference>
<feature type="domain" description="Cadherin" evidence="13">
    <location>
        <begin position="2797"/>
        <end position="2895"/>
    </location>
</feature>
<evidence type="ECO:0000259" key="13">
    <source>
        <dbReference type="PROSITE" id="PS50268"/>
    </source>
</evidence>
<feature type="domain" description="Cadherin" evidence="13">
    <location>
        <begin position="2075"/>
        <end position="2158"/>
    </location>
</feature>
<feature type="domain" description="Cadherin" evidence="13">
    <location>
        <begin position="3196"/>
        <end position="3298"/>
    </location>
</feature>
<dbReference type="PROSITE" id="PS50268">
    <property type="entry name" value="CADHERIN_2"/>
    <property type="match status" value="31"/>
</dbReference>
<keyword evidence="9" id="KW-0472">Membrane</keyword>
<comment type="subcellular location">
    <subcellularLocation>
        <location evidence="1">Membrane</location>
        <topology evidence="1">Single-pass membrane protein</topology>
    </subcellularLocation>
</comment>
<evidence type="ECO:0000256" key="7">
    <source>
        <dbReference type="ARBA" id="ARBA00022889"/>
    </source>
</evidence>
<dbReference type="PANTHER" id="PTHR24025">
    <property type="entry name" value="DESMOGLEIN FAMILY MEMBER"/>
    <property type="match status" value="1"/>
</dbReference>
<dbReference type="GO" id="GO:0007163">
    <property type="term" value="P:establishment or maintenance of cell polarity"/>
    <property type="evidence" value="ECO:0007669"/>
    <property type="project" value="UniProtKB-ARBA"/>
</dbReference>
<dbReference type="PROSITE" id="PS00232">
    <property type="entry name" value="CADHERIN_1"/>
    <property type="match status" value="11"/>
</dbReference>
<organism evidence="14 15">
    <name type="scientific">Caligus rogercresseyi</name>
    <name type="common">Sea louse</name>
    <dbReference type="NCBI Taxonomy" id="217165"/>
    <lineage>
        <taxon>Eukaryota</taxon>
        <taxon>Metazoa</taxon>
        <taxon>Ecdysozoa</taxon>
        <taxon>Arthropoda</taxon>
        <taxon>Crustacea</taxon>
        <taxon>Multicrustacea</taxon>
        <taxon>Hexanauplia</taxon>
        <taxon>Copepoda</taxon>
        <taxon>Siphonostomatoida</taxon>
        <taxon>Caligidae</taxon>
        <taxon>Caligus</taxon>
    </lineage>
</organism>
<protein>
    <recommendedName>
        <fullName evidence="13">Cadherin domain-containing protein</fullName>
    </recommendedName>
</protein>
<dbReference type="PRINTS" id="PR00205">
    <property type="entry name" value="CADHERIN"/>
</dbReference>
<dbReference type="GO" id="GO:0016327">
    <property type="term" value="C:apicolateral plasma membrane"/>
    <property type="evidence" value="ECO:0007669"/>
    <property type="project" value="UniProtKB-ARBA"/>
</dbReference>
<dbReference type="InterPro" id="IPR002126">
    <property type="entry name" value="Cadherin-like_dom"/>
</dbReference>
<dbReference type="GO" id="GO:0035332">
    <property type="term" value="P:positive regulation of hippo signaling"/>
    <property type="evidence" value="ECO:0007669"/>
    <property type="project" value="UniProtKB-ARBA"/>
</dbReference>
<dbReference type="FunFam" id="2.60.40.60:FF:000080">
    <property type="entry name" value="FAT atypical cadherin 1"/>
    <property type="match status" value="2"/>
</dbReference>
<evidence type="ECO:0000313" key="15">
    <source>
        <dbReference type="Proteomes" id="UP000595437"/>
    </source>
</evidence>
<feature type="domain" description="Cadherin" evidence="13">
    <location>
        <begin position="3101"/>
        <end position="3195"/>
    </location>
</feature>
<dbReference type="FunFam" id="2.60.40.60:FF:000015">
    <property type="entry name" value="FAT atypical cadherin 1"/>
    <property type="match status" value="1"/>
</dbReference>
<dbReference type="GO" id="GO:0007156">
    <property type="term" value="P:homophilic cell adhesion via plasma membrane adhesion molecules"/>
    <property type="evidence" value="ECO:0007669"/>
    <property type="project" value="InterPro"/>
</dbReference>
<dbReference type="GO" id="GO:0005509">
    <property type="term" value="F:calcium ion binding"/>
    <property type="evidence" value="ECO:0007669"/>
    <property type="project" value="UniProtKB-UniRule"/>
</dbReference>
<evidence type="ECO:0000256" key="4">
    <source>
        <dbReference type="ARBA" id="ARBA00022729"/>
    </source>
</evidence>
<evidence type="ECO:0000256" key="10">
    <source>
        <dbReference type="ARBA" id="ARBA00023157"/>
    </source>
</evidence>
<dbReference type="SUPFAM" id="SSF49313">
    <property type="entry name" value="Cadherin-like"/>
    <property type="match status" value="32"/>
</dbReference>
<dbReference type="InterPro" id="IPR020894">
    <property type="entry name" value="Cadherin_CS"/>
</dbReference>
<dbReference type="FunFam" id="2.60.40.60:FF:000092">
    <property type="entry name" value="Protocadherin 8"/>
    <property type="match status" value="1"/>
</dbReference>
<evidence type="ECO:0000256" key="2">
    <source>
        <dbReference type="ARBA" id="ARBA00022536"/>
    </source>
</evidence>
<dbReference type="FunFam" id="2.60.40.60:FF:000035">
    <property type="entry name" value="Protocadherin Fat 3"/>
    <property type="match status" value="1"/>
</dbReference>
<evidence type="ECO:0000256" key="11">
    <source>
        <dbReference type="ARBA" id="ARBA00023180"/>
    </source>
</evidence>
<dbReference type="FunFam" id="2.60.40.60:FF:000024">
    <property type="entry name" value="FAT atypical cadherin 3"/>
    <property type="match status" value="2"/>
</dbReference>
<dbReference type="CDD" id="cd11304">
    <property type="entry name" value="Cadherin_repeat"/>
    <property type="match status" value="31"/>
</dbReference>
<feature type="domain" description="Cadherin" evidence="13">
    <location>
        <begin position="2368"/>
        <end position="2471"/>
    </location>
</feature>
<evidence type="ECO:0000313" key="14">
    <source>
        <dbReference type="EMBL" id="QQP40957.1"/>
    </source>
</evidence>
<evidence type="ECO:0000256" key="6">
    <source>
        <dbReference type="ARBA" id="ARBA00022837"/>
    </source>
</evidence>